<evidence type="ECO:0000313" key="2">
    <source>
        <dbReference type="Proteomes" id="UP000734854"/>
    </source>
</evidence>
<gene>
    <name evidence="1" type="ORF">ZIOFF_026888</name>
</gene>
<dbReference type="PANTHER" id="PTHR14614">
    <property type="entry name" value="HEPATOCELLULAR CARCINOMA-ASSOCIATED ANTIGEN"/>
    <property type="match status" value="1"/>
</dbReference>
<dbReference type="Gene3D" id="3.40.50.150">
    <property type="entry name" value="Vaccinia Virus protein VP39"/>
    <property type="match status" value="1"/>
</dbReference>
<keyword evidence="2" id="KW-1185">Reference proteome</keyword>
<dbReference type="AlphaFoldDB" id="A0A8J5LKT7"/>
<dbReference type="InterPro" id="IPR019410">
    <property type="entry name" value="Methyltransf_16"/>
</dbReference>
<dbReference type="InterPro" id="IPR029063">
    <property type="entry name" value="SAM-dependent_MTases_sf"/>
</dbReference>
<dbReference type="Proteomes" id="UP000734854">
    <property type="component" value="Unassembled WGS sequence"/>
</dbReference>
<accession>A0A8J5LKT7</accession>
<reference evidence="1 2" key="1">
    <citation type="submission" date="2020-08" db="EMBL/GenBank/DDBJ databases">
        <title>Plant Genome Project.</title>
        <authorList>
            <person name="Zhang R.-G."/>
        </authorList>
    </citation>
    <scope>NUCLEOTIDE SEQUENCE [LARGE SCALE GENOMIC DNA]</scope>
    <source>
        <tissue evidence="1">Rhizome</tissue>
    </source>
</reference>
<name>A0A8J5LKT7_ZINOF</name>
<evidence type="ECO:0000313" key="1">
    <source>
        <dbReference type="EMBL" id="KAG6516423.1"/>
    </source>
</evidence>
<dbReference type="EMBL" id="JACMSC010000007">
    <property type="protein sequence ID" value="KAG6516423.1"/>
    <property type="molecule type" value="Genomic_DNA"/>
</dbReference>
<organism evidence="1 2">
    <name type="scientific">Zingiber officinale</name>
    <name type="common">Ginger</name>
    <name type="synonym">Amomum zingiber</name>
    <dbReference type="NCBI Taxonomy" id="94328"/>
    <lineage>
        <taxon>Eukaryota</taxon>
        <taxon>Viridiplantae</taxon>
        <taxon>Streptophyta</taxon>
        <taxon>Embryophyta</taxon>
        <taxon>Tracheophyta</taxon>
        <taxon>Spermatophyta</taxon>
        <taxon>Magnoliopsida</taxon>
        <taxon>Liliopsida</taxon>
        <taxon>Zingiberales</taxon>
        <taxon>Zingiberaceae</taxon>
        <taxon>Zingiber</taxon>
    </lineage>
</organism>
<sequence>MTVATSCSHNRLLPTVIANCHHQLPVTIYDRGVLLEGGGGSMDVALFSPAALFHDDDDDDNDIINEACHAAAEGKESPDQQDIHVERIHSFPGADLIIREFSFHQLNANLLWPGTFAFSNWLVENRSLLQGTRILEIGSGTGALAIFLRRSFGVDITTSDFDDTEIEGNIAYNCRANGLPELPHIRHTWGDKFPTSEPDWDMIIASDILLYVKQYPNLIRTLCFLLNNYKPKENVSDGIVLPISGKEVKLLWPFFLMSWRRRLGGEEKLFFKGCEDAGLTVYDAGARVYCISGKKIA</sequence>
<protein>
    <submittedName>
        <fullName evidence="1">Uncharacterized protein</fullName>
    </submittedName>
</protein>
<dbReference type="Pfam" id="PF10294">
    <property type="entry name" value="Methyltransf_16"/>
    <property type="match status" value="1"/>
</dbReference>
<dbReference type="PANTHER" id="PTHR14614:SF97">
    <property type="entry name" value="S-ADENOSYL-L-METHIONINE-DEPENDENT METHYLTRANSFERASES SUPERFAMILY PROTEIN"/>
    <property type="match status" value="1"/>
</dbReference>
<dbReference type="CDD" id="cd02440">
    <property type="entry name" value="AdoMet_MTases"/>
    <property type="match status" value="1"/>
</dbReference>
<dbReference type="SUPFAM" id="SSF53335">
    <property type="entry name" value="S-adenosyl-L-methionine-dependent methyltransferases"/>
    <property type="match status" value="1"/>
</dbReference>
<proteinExistence type="predicted"/>
<comment type="caution">
    <text evidence="1">The sequence shown here is derived from an EMBL/GenBank/DDBJ whole genome shotgun (WGS) entry which is preliminary data.</text>
</comment>